<evidence type="ECO:0000313" key="3">
    <source>
        <dbReference type="EMBL" id="CAI9949223.1"/>
    </source>
</evidence>
<dbReference type="PROSITE" id="PS00018">
    <property type="entry name" value="EF_HAND_1"/>
    <property type="match status" value="1"/>
</dbReference>
<evidence type="ECO:0000259" key="2">
    <source>
        <dbReference type="PROSITE" id="PS50222"/>
    </source>
</evidence>
<reference evidence="3" key="1">
    <citation type="submission" date="2023-06" db="EMBL/GenBank/DDBJ databases">
        <authorList>
            <person name="Kurt Z."/>
        </authorList>
    </citation>
    <scope>NUCLEOTIDE SEQUENCE</scope>
</reference>
<dbReference type="SUPFAM" id="SSF47473">
    <property type="entry name" value="EF-hand"/>
    <property type="match status" value="1"/>
</dbReference>
<protein>
    <submittedName>
        <fullName evidence="3">Programmed cell death protein-like protein</fullName>
    </submittedName>
    <submittedName>
        <fullName evidence="4">Programmed_cell death protein-like protein</fullName>
    </submittedName>
</protein>
<name>A0AA86Q132_9EUKA</name>
<gene>
    <name evidence="3" type="ORF">HINF_LOCUS36868</name>
    <name evidence="4" type="ORF">HINF_LOCUS66238</name>
</gene>
<dbReference type="EMBL" id="CAXDID020000444">
    <property type="protein sequence ID" value="CAL6092382.1"/>
    <property type="molecule type" value="Genomic_DNA"/>
</dbReference>
<proteinExistence type="predicted"/>
<feature type="domain" description="EF-hand" evidence="2">
    <location>
        <begin position="128"/>
        <end position="163"/>
    </location>
</feature>
<reference evidence="4 5" key="2">
    <citation type="submission" date="2024-07" db="EMBL/GenBank/DDBJ databases">
        <authorList>
            <person name="Akdeniz Z."/>
        </authorList>
    </citation>
    <scope>NUCLEOTIDE SEQUENCE [LARGE SCALE GENOMIC DNA]</scope>
</reference>
<dbReference type="GO" id="GO:0005509">
    <property type="term" value="F:calcium ion binding"/>
    <property type="evidence" value="ECO:0007669"/>
    <property type="project" value="InterPro"/>
</dbReference>
<dbReference type="AlphaFoldDB" id="A0AA86Q132"/>
<evidence type="ECO:0000313" key="4">
    <source>
        <dbReference type="EMBL" id="CAL6092382.1"/>
    </source>
</evidence>
<evidence type="ECO:0000313" key="5">
    <source>
        <dbReference type="Proteomes" id="UP001642409"/>
    </source>
</evidence>
<evidence type="ECO:0000256" key="1">
    <source>
        <dbReference type="ARBA" id="ARBA00022837"/>
    </source>
</evidence>
<dbReference type="InterPro" id="IPR002048">
    <property type="entry name" value="EF_hand_dom"/>
</dbReference>
<sequence length="289" mass="33248">MRPQPNRQQMARAQQNMQIQQMAIQQQMAVNQQMAIQQNMAVQQNLAQQSMNMGMPQQQMGMVPQTMNMGMNMAAQGMNTGMAMAQQGMNAGMGMGMGMAQGMNQYQQYQVNYSQYNYFVPPMQMMVAPDNQLMQRFAQLDIDHSGTISIQEIMVGYQQFRFPYMSAKLLLQAISNLPYIDQTNFPLFDQYIRSMWQAFCQSGNNSPTIMAQQVQQALQLLNFQSQPQVIMALINKYDLEKQGIEFGEFMSICSYLLICQKLMNQFDTQKKRTLNVDMNGLESLCLWFM</sequence>
<dbReference type="Proteomes" id="UP001642409">
    <property type="component" value="Unassembled WGS sequence"/>
</dbReference>
<dbReference type="Gene3D" id="1.10.238.10">
    <property type="entry name" value="EF-hand"/>
    <property type="match status" value="1"/>
</dbReference>
<dbReference type="InterPro" id="IPR011992">
    <property type="entry name" value="EF-hand-dom_pair"/>
</dbReference>
<dbReference type="EMBL" id="CATOUU010000794">
    <property type="protein sequence ID" value="CAI9949223.1"/>
    <property type="molecule type" value="Genomic_DNA"/>
</dbReference>
<accession>A0AA86Q132</accession>
<comment type="caution">
    <text evidence="3">The sequence shown here is derived from an EMBL/GenBank/DDBJ whole genome shotgun (WGS) entry which is preliminary data.</text>
</comment>
<dbReference type="InterPro" id="IPR018247">
    <property type="entry name" value="EF_Hand_1_Ca_BS"/>
</dbReference>
<organism evidence="3">
    <name type="scientific">Hexamita inflata</name>
    <dbReference type="NCBI Taxonomy" id="28002"/>
    <lineage>
        <taxon>Eukaryota</taxon>
        <taxon>Metamonada</taxon>
        <taxon>Diplomonadida</taxon>
        <taxon>Hexamitidae</taxon>
        <taxon>Hexamitinae</taxon>
        <taxon>Hexamita</taxon>
    </lineage>
</organism>
<keyword evidence="5" id="KW-1185">Reference proteome</keyword>
<keyword evidence="1" id="KW-0106">Calcium</keyword>
<dbReference type="PROSITE" id="PS50222">
    <property type="entry name" value="EF_HAND_2"/>
    <property type="match status" value="1"/>
</dbReference>